<dbReference type="InterPro" id="IPR011009">
    <property type="entry name" value="Kinase-like_dom_sf"/>
</dbReference>
<keyword evidence="2" id="KW-0808">Transferase</keyword>
<sequence length="307" mass="35813">MKNLTKEKIITRIPELTDETLIPITKGYSFDLKYVTHWKGQRVLLRIYEFALSESVQEKVAKMRAFRERGVRCQEVYAFGVIPEENFCYTIFSFLEGEDGEVALPSLTEAEQYRAGYEAGVDLLKIHELPIVASKSEHIAFVKTKFEKAVERYLKLETRIPHDQEIIDYVRRNLSIIGESKLVFAHHDYHAGNLIIQHGKYAGVIDFNRCGVNTAYSEFDKLELFSSRLSIPFSKGMIQGYFSDEVPDLFWKIRSVHMAQLLIYHMNWATDFFPQDLSLAEEAIEYVLETYDGFHRMFPKWYEESQA</sequence>
<dbReference type="InterPro" id="IPR002575">
    <property type="entry name" value="Aminoglycoside_PTrfase"/>
</dbReference>
<protein>
    <submittedName>
        <fullName evidence="2">Phosphotransferase</fullName>
    </submittedName>
</protein>
<dbReference type="PANTHER" id="PTHR41283:SF1">
    <property type="entry name" value="AMINOGLYCOSIDE PHOSPHOTRANSFERASE DOMAIN-CONTAINING PROTEIN"/>
    <property type="match status" value="1"/>
</dbReference>
<dbReference type="Proteomes" id="UP000447833">
    <property type="component" value="Unassembled WGS sequence"/>
</dbReference>
<dbReference type="GO" id="GO:0016740">
    <property type="term" value="F:transferase activity"/>
    <property type="evidence" value="ECO:0007669"/>
    <property type="project" value="UniProtKB-KW"/>
</dbReference>
<evidence type="ECO:0000259" key="1">
    <source>
        <dbReference type="Pfam" id="PF01636"/>
    </source>
</evidence>
<dbReference type="Gene3D" id="3.90.1200.10">
    <property type="match status" value="1"/>
</dbReference>
<reference evidence="2 3" key="1">
    <citation type="submission" date="2019-11" db="EMBL/GenBank/DDBJ databases">
        <title>Genome sequences of 17 halophilic strains isolated from different environments.</title>
        <authorList>
            <person name="Furrow R.E."/>
        </authorList>
    </citation>
    <scope>NUCLEOTIDE SEQUENCE [LARGE SCALE GENOMIC DNA]</scope>
    <source>
        <strain evidence="2 3">22506_14_FS</strain>
    </source>
</reference>
<name>A0A845F284_9BACL</name>
<accession>A0A845F284</accession>
<dbReference type="EMBL" id="WMEY01000005">
    <property type="protein sequence ID" value="MYL64911.1"/>
    <property type="molecule type" value="Genomic_DNA"/>
</dbReference>
<evidence type="ECO:0000313" key="2">
    <source>
        <dbReference type="EMBL" id="MYL64911.1"/>
    </source>
</evidence>
<comment type="caution">
    <text evidence="2">The sequence shown here is derived from an EMBL/GenBank/DDBJ whole genome shotgun (WGS) entry which is preliminary data.</text>
</comment>
<organism evidence="2 3">
    <name type="scientific">Guptibacillus hwajinpoensis</name>
    <dbReference type="NCBI Taxonomy" id="208199"/>
    <lineage>
        <taxon>Bacteria</taxon>
        <taxon>Bacillati</taxon>
        <taxon>Bacillota</taxon>
        <taxon>Bacilli</taxon>
        <taxon>Bacillales</taxon>
        <taxon>Guptibacillaceae</taxon>
        <taxon>Guptibacillus</taxon>
    </lineage>
</organism>
<dbReference type="RefSeq" id="WP_160920308.1">
    <property type="nucleotide sequence ID" value="NZ_WMEY01000005.1"/>
</dbReference>
<dbReference type="AlphaFoldDB" id="A0A845F284"/>
<dbReference type="SUPFAM" id="SSF56112">
    <property type="entry name" value="Protein kinase-like (PK-like)"/>
    <property type="match status" value="1"/>
</dbReference>
<gene>
    <name evidence="2" type="ORF">GLW07_16245</name>
</gene>
<dbReference type="Pfam" id="PF01636">
    <property type="entry name" value="APH"/>
    <property type="match status" value="1"/>
</dbReference>
<feature type="domain" description="Aminoglycoside phosphotransferase" evidence="1">
    <location>
        <begin position="21"/>
        <end position="242"/>
    </location>
</feature>
<dbReference type="PANTHER" id="PTHR41283">
    <property type="entry name" value="AMINOGLYCOSIDE PHOSPHOTRANSFERASE"/>
    <property type="match status" value="1"/>
</dbReference>
<proteinExistence type="predicted"/>
<evidence type="ECO:0000313" key="3">
    <source>
        <dbReference type="Proteomes" id="UP000447833"/>
    </source>
</evidence>